<name>A0A1H7NWL4_9FLAO</name>
<keyword evidence="5" id="KW-1185">Reference proteome</keyword>
<gene>
    <name evidence="4" type="ORF">SAMN04488008_103297</name>
</gene>
<protein>
    <submittedName>
        <fullName evidence="4">Short-chain dehydrogenase</fullName>
    </submittedName>
</protein>
<evidence type="ECO:0000313" key="5">
    <source>
        <dbReference type="Proteomes" id="UP000198990"/>
    </source>
</evidence>
<dbReference type="Proteomes" id="UP000198990">
    <property type="component" value="Unassembled WGS sequence"/>
</dbReference>
<evidence type="ECO:0000313" key="4">
    <source>
        <dbReference type="EMBL" id="SEL27963.1"/>
    </source>
</evidence>
<organism evidence="4 5">
    <name type="scientific">Maribacter orientalis</name>
    <dbReference type="NCBI Taxonomy" id="228957"/>
    <lineage>
        <taxon>Bacteria</taxon>
        <taxon>Pseudomonadati</taxon>
        <taxon>Bacteroidota</taxon>
        <taxon>Flavobacteriia</taxon>
        <taxon>Flavobacteriales</taxon>
        <taxon>Flavobacteriaceae</taxon>
        <taxon>Maribacter</taxon>
    </lineage>
</organism>
<keyword evidence="2" id="KW-0560">Oxidoreductase</keyword>
<proteinExistence type="inferred from homology"/>
<reference evidence="5" key="1">
    <citation type="submission" date="2016-10" db="EMBL/GenBank/DDBJ databases">
        <authorList>
            <person name="Varghese N."/>
            <person name="Submissions S."/>
        </authorList>
    </citation>
    <scope>NUCLEOTIDE SEQUENCE [LARGE SCALE GENOMIC DNA]</scope>
    <source>
        <strain evidence="5">DSM 16471</strain>
    </source>
</reference>
<dbReference type="Gene3D" id="3.40.50.720">
    <property type="entry name" value="NAD(P)-binding Rossmann-like Domain"/>
    <property type="match status" value="1"/>
</dbReference>
<dbReference type="GO" id="GO:0016491">
    <property type="term" value="F:oxidoreductase activity"/>
    <property type="evidence" value="ECO:0007669"/>
    <property type="project" value="UniProtKB-KW"/>
</dbReference>
<dbReference type="GO" id="GO:0016020">
    <property type="term" value="C:membrane"/>
    <property type="evidence" value="ECO:0007669"/>
    <property type="project" value="TreeGrafter"/>
</dbReference>
<dbReference type="AlphaFoldDB" id="A0A1H7NWL4"/>
<dbReference type="Pfam" id="PF00106">
    <property type="entry name" value="adh_short"/>
    <property type="match status" value="1"/>
</dbReference>
<dbReference type="STRING" id="228957.SAMN04488008_103297"/>
<dbReference type="PANTHER" id="PTHR44196">
    <property type="entry name" value="DEHYDROGENASE/REDUCTASE SDR FAMILY MEMBER 7B"/>
    <property type="match status" value="1"/>
</dbReference>
<sequence>MKNDYLKNKVAVVSGSSMGIGKAIAWELAQLGAKVILNGRDSEKLESAKNEFLDNGFKVDTFIADIRLQEECKFLISEVISIHGQLDILVNNAGVSSRGSIENSADKNFTILSETNFTGAAHLSKYAIPYLKKTKGHVIFINSIAGFRGMPFNSAYSASKMAQAALSEALRIELWDYGVHVGIAFVGFTQNDPNKKILDVDGSLVYLPKRTNMQLATQESVAQSIRKMIEKRTKRITLTGLGNLANFTIRYLPAFSSWLLWFNREKIKNQYTMIGGLKVDESVQVASEYQEILTDSEVEIEAVKVRQR</sequence>
<dbReference type="PANTHER" id="PTHR44196:SF1">
    <property type="entry name" value="DEHYDROGENASE_REDUCTASE SDR FAMILY MEMBER 7B"/>
    <property type="match status" value="1"/>
</dbReference>
<dbReference type="InterPro" id="IPR036291">
    <property type="entry name" value="NAD(P)-bd_dom_sf"/>
</dbReference>
<dbReference type="PRINTS" id="PR00081">
    <property type="entry name" value="GDHRDH"/>
</dbReference>
<dbReference type="OrthoDB" id="822355at2"/>
<evidence type="ECO:0000256" key="2">
    <source>
        <dbReference type="ARBA" id="ARBA00023002"/>
    </source>
</evidence>
<comment type="similarity">
    <text evidence="1 3">Belongs to the short-chain dehydrogenases/reductases (SDR) family.</text>
</comment>
<accession>A0A1H7NWL4</accession>
<dbReference type="RefSeq" id="WP_091622593.1">
    <property type="nucleotide sequence ID" value="NZ_FNZN01000003.1"/>
</dbReference>
<dbReference type="SUPFAM" id="SSF51735">
    <property type="entry name" value="NAD(P)-binding Rossmann-fold domains"/>
    <property type="match status" value="1"/>
</dbReference>
<dbReference type="PRINTS" id="PR00080">
    <property type="entry name" value="SDRFAMILY"/>
</dbReference>
<evidence type="ECO:0000256" key="1">
    <source>
        <dbReference type="ARBA" id="ARBA00006484"/>
    </source>
</evidence>
<dbReference type="EMBL" id="FNZN01000003">
    <property type="protein sequence ID" value="SEL27963.1"/>
    <property type="molecule type" value="Genomic_DNA"/>
</dbReference>
<dbReference type="InterPro" id="IPR002347">
    <property type="entry name" value="SDR_fam"/>
</dbReference>
<evidence type="ECO:0000256" key="3">
    <source>
        <dbReference type="RuleBase" id="RU000363"/>
    </source>
</evidence>